<proteinExistence type="predicted"/>
<dbReference type="PRINTS" id="PR00469">
    <property type="entry name" value="PNDRDTASEII"/>
</dbReference>
<dbReference type="Proteomes" id="UP001300692">
    <property type="component" value="Unassembled WGS sequence"/>
</dbReference>
<dbReference type="RefSeq" id="WP_264135902.1">
    <property type="nucleotide sequence ID" value="NZ_JAOYOD010000001.1"/>
</dbReference>
<comment type="caution">
    <text evidence="4">The sequence shown here is derived from an EMBL/GenBank/DDBJ whole genome shotgun (WGS) entry which is preliminary data.</text>
</comment>
<keyword evidence="5" id="KW-1185">Reference proteome</keyword>
<accession>A0ABT3CN10</accession>
<reference evidence="4 5" key="1">
    <citation type="submission" date="2022-10" db="EMBL/GenBank/DDBJ databases">
        <title>Comparative genomics and taxonomic characterization of three novel marine species of genus Reichenbachiella exhibiting antioxidant and polysaccharide degradation activities.</title>
        <authorList>
            <person name="Muhammad N."/>
            <person name="Lee Y.-J."/>
            <person name="Ko J."/>
            <person name="Kim S.-G."/>
        </authorList>
    </citation>
    <scope>NUCLEOTIDE SEQUENCE [LARGE SCALE GENOMIC DNA]</scope>
    <source>
        <strain evidence="4 5">ABR2-5</strain>
    </source>
</reference>
<keyword evidence="1" id="KW-0285">Flavoprotein</keyword>
<sequence>MEQIKIYDTIIIGGSYAGLSAAMALGRSLRQVLIIDSGQPCNAQTPHSHNFITQDGVAPGIIAGKARAQVLAYDSISFYEGLALNGRQLDGGFEIETDKGERFKTKKLLFASGIRDLMPDIPGIKECWGISVIHCPYCHGYEVRNQKTGILASGEVAFEMGKLISNWTFDLTLYTQGESSLKTEQVTALKNKGILINEKQVVEVSHDQGQIKGIEFRDGSKESLNALYVRLPFEQKCQIPNQLGCEVDEQGYLVVNRMQKTSLDGVYACGDCTSPFRSVANAVQSGSFAGAVINKDLIEEEFLSRK</sequence>
<dbReference type="EMBL" id="JAOYOD010000001">
    <property type="protein sequence ID" value="MCV9385106.1"/>
    <property type="molecule type" value="Genomic_DNA"/>
</dbReference>
<dbReference type="PRINTS" id="PR00368">
    <property type="entry name" value="FADPNR"/>
</dbReference>
<dbReference type="Gene3D" id="3.50.50.60">
    <property type="entry name" value="FAD/NAD(P)-binding domain"/>
    <property type="match status" value="2"/>
</dbReference>
<protein>
    <submittedName>
        <fullName evidence="4">NAD(P)/FAD-dependent oxidoreductase</fullName>
    </submittedName>
</protein>
<dbReference type="SUPFAM" id="SSF51905">
    <property type="entry name" value="FAD/NAD(P)-binding domain"/>
    <property type="match status" value="1"/>
</dbReference>
<evidence type="ECO:0000313" key="4">
    <source>
        <dbReference type="EMBL" id="MCV9385106.1"/>
    </source>
</evidence>
<evidence type="ECO:0000259" key="3">
    <source>
        <dbReference type="Pfam" id="PF07992"/>
    </source>
</evidence>
<gene>
    <name evidence="4" type="ORF">N7U62_00445</name>
</gene>
<dbReference type="InterPro" id="IPR036188">
    <property type="entry name" value="FAD/NAD-bd_sf"/>
</dbReference>
<dbReference type="InterPro" id="IPR023753">
    <property type="entry name" value="FAD/NAD-binding_dom"/>
</dbReference>
<evidence type="ECO:0000256" key="1">
    <source>
        <dbReference type="ARBA" id="ARBA00022630"/>
    </source>
</evidence>
<evidence type="ECO:0000313" key="5">
    <source>
        <dbReference type="Proteomes" id="UP001300692"/>
    </source>
</evidence>
<keyword evidence="2" id="KW-0560">Oxidoreductase</keyword>
<dbReference type="Pfam" id="PF07992">
    <property type="entry name" value="Pyr_redox_2"/>
    <property type="match status" value="1"/>
</dbReference>
<organism evidence="4 5">
    <name type="scientific">Reichenbachiella ulvae</name>
    <dbReference type="NCBI Taxonomy" id="2980104"/>
    <lineage>
        <taxon>Bacteria</taxon>
        <taxon>Pseudomonadati</taxon>
        <taxon>Bacteroidota</taxon>
        <taxon>Cytophagia</taxon>
        <taxon>Cytophagales</taxon>
        <taxon>Reichenbachiellaceae</taxon>
        <taxon>Reichenbachiella</taxon>
    </lineage>
</organism>
<feature type="domain" description="FAD/NAD(P)-binding" evidence="3">
    <location>
        <begin position="7"/>
        <end position="286"/>
    </location>
</feature>
<name>A0ABT3CN10_9BACT</name>
<dbReference type="PANTHER" id="PTHR48105">
    <property type="entry name" value="THIOREDOXIN REDUCTASE 1-RELATED-RELATED"/>
    <property type="match status" value="1"/>
</dbReference>
<dbReference type="InterPro" id="IPR050097">
    <property type="entry name" value="Ferredoxin-NADP_redctase_2"/>
</dbReference>
<evidence type="ECO:0000256" key="2">
    <source>
        <dbReference type="ARBA" id="ARBA00023002"/>
    </source>
</evidence>